<gene>
    <name evidence="1" type="ORF">QJS10_CPA09g00573</name>
</gene>
<name>A0AAV9E2U6_ACOCL</name>
<accession>A0AAV9E2U6</accession>
<protein>
    <submittedName>
        <fullName evidence="1">Uncharacterized protein</fullName>
    </submittedName>
</protein>
<comment type="caution">
    <text evidence="1">The sequence shown here is derived from an EMBL/GenBank/DDBJ whole genome shotgun (WGS) entry which is preliminary data.</text>
</comment>
<organism evidence="1 2">
    <name type="scientific">Acorus calamus</name>
    <name type="common">Sweet flag</name>
    <dbReference type="NCBI Taxonomy" id="4465"/>
    <lineage>
        <taxon>Eukaryota</taxon>
        <taxon>Viridiplantae</taxon>
        <taxon>Streptophyta</taxon>
        <taxon>Embryophyta</taxon>
        <taxon>Tracheophyta</taxon>
        <taxon>Spermatophyta</taxon>
        <taxon>Magnoliopsida</taxon>
        <taxon>Liliopsida</taxon>
        <taxon>Acoraceae</taxon>
        <taxon>Acorus</taxon>
    </lineage>
</organism>
<evidence type="ECO:0000313" key="1">
    <source>
        <dbReference type="EMBL" id="KAK1307941.1"/>
    </source>
</evidence>
<reference evidence="1" key="2">
    <citation type="submission" date="2023-06" db="EMBL/GenBank/DDBJ databases">
        <authorList>
            <person name="Ma L."/>
            <person name="Liu K.-W."/>
            <person name="Li Z."/>
            <person name="Hsiao Y.-Y."/>
            <person name="Qi Y."/>
            <person name="Fu T."/>
            <person name="Tang G."/>
            <person name="Zhang D."/>
            <person name="Sun W.-H."/>
            <person name="Liu D.-K."/>
            <person name="Li Y."/>
            <person name="Chen G.-Z."/>
            <person name="Liu X.-D."/>
            <person name="Liao X.-Y."/>
            <person name="Jiang Y.-T."/>
            <person name="Yu X."/>
            <person name="Hao Y."/>
            <person name="Huang J."/>
            <person name="Zhao X.-W."/>
            <person name="Ke S."/>
            <person name="Chen Y.-Y."/>
            <person name="Wu W.-L."/>
            <person name="Hsu J.-L."/>
            <person name="Lin Y.-F."/>
            <person name="Huang M.-D."/>
            <person name="Li C.-Y."/>
            <person name="Huang L."/>
            <person name="Wang Z.-W."/>
            <person name="Zhao X."/>
            <person name="Zhong W.-Y."/>
            <person name="Peng D.-H."/>
            <person name="Ahmad S."/>
            <person name="Lan S."/>
            <person name="Zhang J.-S."/>
            <person name="Tsai W.-C."/>
            <person name="Van De Peer Y."/>
            <person name="Liu Z.-J."/>
        </authorList>
    </citation>
    <scope>NUCLEOTIDE SEQUENCE</scope>
    <source>
        <strain evidence="1">CP</strain>
        <tissue evidence="1">Leaves</tissue>
    </source>
</reference>
<keyword evidence="2" id="KW-1185">Reference proteome</keyword>
<reference evidence="1" key="1">
    <citation type="journal article" date="2023" name="Nat. Commun.">
        <title>Diploid and tetraploid genomes of Acorus and the evolution of monocots.</title>
        <authorList>
            <person name="Ma L."/>
            <person name="Liu K.W."/>
            <person name="Li Z."/>
            <person name="Hsiao Y.Y."/>
            <person name="Qi Y."/>
            <person name="Fu T."/>
            <person name="Tang G.D."/>
            <person name="Zhang D."/>
            <person name="Sun W.H."/>
            <person name="Liu D.K."/>
            <person name="Li Y."/>
            <person name="Chen G.Z."/>
            <person name="Liu X.D."/>
            <person name="Liao X.Y."/>
            <person name="Jiang Y.T."/>
            <person name="Yu X."/>
            <person name="Hao Y."/>
            <person name="Huang J."/>
            <person name="Zhao X.W."/>
            <person name="Ke S."/>
            <person name="Chen Y.Y."/>
            <person name="Wu W.L."/>
            <person name="Hsu J.L."/>
            <person name="Lin Y.F."/>
            <person name="Huang M.D."/>
            <person name="Li C.Y."/>
            <person name="Huang L."/>
            <person name="Wang Z.W."/>
            <person name="Zhao X."/>
            <person name="Zhong W.Y."/>
            <person name="Peng D.H."/>
            <person name="Ahmad S."/>
            <person name="Lan S."/>
            <person name="Zhang J.S."/>
            <person name="Tsai W.C."/>
            <person name="Van de Peer Y."/>
            <person name="Liu Z.J."/>
        </authorList>
    </citation>
    <scope>NUCLEOTIDE SEQUENCE</scope>
    <source>
        <strain evidence="1">CP</strain>
    </source>
</reference>
<dbReference type="Proteomes" id="UP001180020">
    <property type="component" value="Unassembled WGS sequence"/>
</dbReference>
<evidence type="ECO:0000313" key="2">
    <source>
        <dbReference type="Proteomes" id="UP001180020"/>
    </source>
</evidence>
<sequence>MYSIRNVMMFMEIYYESGYCRKTLLCIFMEKNFQVQKASAFCTFTTSLKCFREDSVQE</sequence>
<dbReference type="AlphaFoldDB" id="A0AAV9E2U6"/>
<proteinExistence type="predicted"/>
<dbReference type="EMBL" id="JAUJYO010000009">
    <property type="protein sequence ID" value="KAK1307941.1"/>
    <property type="molecule type" value="Genomic_DNA"/>
</dbReference>